<feature type="chain" id="PRO_5025346657" evidence="1">
    <location>
        <begin position="19"/>
        <end position="128"/>
    </location>
</feature>
<dbReference type="OrthoDB" id="3755269at2759"/>
<accession>A0A6A6SUM7</accession>
<keyword evidence="1" id="KW-0732">Signal</keyword>
<dbReference type="Proteomes" id="UP000799324">
    <property type="component" value="Unassembled WGS sequence"/>
</dbReference>
<dbReference type="AlphaFoldDB" id="A0A6A6SUM7"/>
<organism evidence="2 3">
    <name type="scientific">Lophiostoma macrostomum CBS 122681</name>
    <dbReference type="NCBI Taxonomy" id="1314788"/>
    <lineage>
        <taxon>Eukaryota</taxon>
        <taxon>Fungi</taxon>
        <taxon>Dikarya</taxon>
        <taxon>Ascomycota</taxon>
        <taxon>Pezizomycotina</taxon>
        <taxon>Dothideomycetes</taxon>
        <taxon>Pleosporomycetidae</taxon>
        <taxon>Pleosporales</taxon>
        <taxon>Lophiostomataceae</taxon>
        <taxon>Lophiostoma</taxon>
    </lineage>
</organism>
<sequence length="128" mass="13792">MRITIPLLALATTTLTLAMPASIFKQLNADTMASDACKLPEPTNNCAGFLMKDVIIAYGNANQTDKDLIIKAVKESGANVLFDYHTYGFSGLVPESVLNLIKAHGATFGLKTYDNACYEIPWCGEAPC</sequence>
<name>A0A6A6SUM7_9PLEO</name>
<feature type="signal peptide" evidence="1">
    <location>
        <begin position="1"/>
        <end position="18"/>
    </location>
</feature>
<proteinExistence type="predicted"/>
<evidence type="ECO:0000313" key="2">
    <source>
        <dbReference type="EMBL" id="KAF2649914.1"/>
    </source>
</evidence>
<evidence type="ECO:0000313" key="3">
    <source>
        <dbReference type="Proteomes" id="UP000799324"/>
    </source>
</evidence>
<reference evidence="2" key="1">
    <citation type="journal article" date="2020" name="Stud. Mycol.">
        <title>101 Dothideomycetes genomes: a test case for predicting lifestyles and emergence of pathogens.</title>
        <authorList>
            <person name="Haridas S."/>
            <person name="Albert R."/>
            <person name="Binder M."/>
            <person name="Bloem J."/>
            <person name="Labutti K."/>
            <person name="Salamov A."/>
            <person name="Andreopoulos B."/>
            <person name="Baker S."/>
            <person name="Barry K."/>
            <person name="Bills G."/>
            <person name="Bluhm B."/>
            <person name="Cannon C."/>
            <person name="Castanera R."/>
            <person name="Culley D."/>
            <person name="Daum C."/>
            <person name="Ezra D."/>
            <person name="Gonzalez J."/>
            <person name="Henrissat B."/>
            <person name="Kuo A."/>
            <person name="Liang C."/>
            <person name="Lipzen A."/>
            <person name="Lutzoni F."/>
            <person name="Magnuson J."/>
            <person name="Mondo S."/>
            <person name="Nolan M."/>
            <person name="Ohm R."/>
            <person name="Pangilinan J."/>
            <person name="Park H.-J."/>
            <person name="Ramirez L."/>
            <person name="Alfaro M."/>
            <person name="Sun H."/>
            <person name="Tritt A."/>
            <person name="Yoshinaga Y."/>
            <person name="Zwiers L.-H."/>
            <person name="Turgeon B."/>
            <person name="Goodwin S."/>
            <person name="Spatafora J."/>
            <person name="Crous P."/>
            <person name="Grigoriev I."/>
        </authorList>
    </citation>
    <scope>NUCLEOTIDE SEQUENCE</scope>
    <source>
        <strain evidence="2">CBS 122681</strain>
    </source>
</reference>
<protein>
    <submittedName>
        <fullName evidence="2">Uncharacterized protein</fullName>
    </submittedName>
</protein>
<evidence type="ECO:0000256" key="1">
    <source>
        <dbReference type="SAM" id="SignalP"/>
    </source>
</evidence>
<keyword evidence="3" id="KW-1185">Reference proteome</keyword>
<dbReference type="EMBL" id="MU004474">
    <property type="protein sequence ID" value="KAF2649914.1"/>
    <property type="molecule type" value="Genomic_DNA"/>
</dbReference>
<gene>
    <name evidence="2" type="ORF">K491DRAFT_159405</name>
</gene>